<keyword evidence="2" id="KW-1185">Reference proteome</keyword>
<evidence type="ECO:0000313" key="2">
    <source>
        <dbReference type="Proteomes" id="UP001055879"/>
    </source>
</evidence>
<proteinExistence type="predicted"/>
<reference evidence="1 2" key="2">
    <citation type="journal article" date="2022" name="Mol. Ecol. Resour.">
        <title>The genomes of chicory, endive, great burdock and yacon provide insights into Asteraceae paleo-polyploidization history and plant inulin production.</title>
        <authorList>
            <person name="Fan W."/>
            <person name="Wang S."/>
            <person name="Wang H."/>
            <person name="Wang A."/>
            <person name="Jiang F."/>
            <person name="Liu H."/>
            <person name="Zhao H."/>
            <person name="Xu D."/>
            <person name="Zhang Y."/>
        </authorList>
    </citation>
    <scope>NUCLEOTIDE SEQUENCE [LARGE SCALE GENOMIC DNA]</scope>
    <source>
        <strain evidence="2">cv. Niubang</strain>
    </source>
</reference>
<evidence type="ECO:0000313" key="1">
    <source>
        <dbReference type="EMBL" id="KAI3720329.1"/>
    </source>
</evidence>
<comment type="caution">
    <text evidence="1">The sequence shown here is derived from an EMBL/GenBank/DDBJ whole genome shotgun (WGS) entry which is preliminary data.</text>
</comment>
<name>A0ACB9BCS5_ARCLA</name>
<gene>
    <name evidence="1" type="ORF">L6452_21245</name>
</gene>
<accession>A0ACB9BCS5</accession>
<dbReference type="EMBL" id="CM042052">
    <property type="protein sequence ID" value="KAI3720329.1"/>
    <property type="molecule type" value="Genomic_DNA"/>
</dbReference>
<organism evidence="1 2">
    <name type="scientific">Arctium lappa</name>
    <name type="common">Greater burdock</name>
    <name type="synonym">Lappa major</name>
    <dbReference type="NCBI Taxonomy" id="4217"/>
    <lineage>
        <taxon>Eukaryota</taxon>
        <taxon>Viridiplantae</taxon>
        <taxon>Streptophyta</taxon>
        <taxon>Embryophyta</taxon>
        <taxon>Tracheophyta</taxon>
        <taxon>Spermatophyta</taxon>
        <taxon>Magnoliopsida</taxon>
        <taxon>eudicotyledons</taxon>
        <taxon>Gunneridae</taxon>
        <taxon>Pentapetalae</taxon>
        <taxon>asterids</taxon>
        <taxon>campanulids</taxon>
        <taxon>Asterales</taxon>
        <taxon>Asteraceae</taxon>
        <taxon>Carduoideae</taxon>
        <taxon>Cardueae</taxon>
        <taxon>Arctiinae</taxon>
        <taxon>Arctium</taxon>
    </lineage>
</organism>
<protein>
    <submittedName>
        <fullName evidence="1">Uncharacterized protein</fullName>
    </submittedName>
</protein>
<sequence>MNKTPFSLFFCSVRDIDGDTGGWGFGSVLDVNEETGTRNLVLLDYLPTCDTDYKYYTTSYNVKMTKAANFRHSQRPIPLPFTLFRISSFFLLNPQIIPLPNSTHKNTIS</sequence>
<reference evidence="2" key="1">
    <citation type="journal article" date="2022" name="Mol. Ecol. Resour.">
        <title>The genomes of chicory, endive, great burdock and yacon provide insights into Asteraceae palaeo-polyploidization history and plant inulin production.</title>
        <authorList>
            <person name="Fan W."/>
            <person name="Wang S."/>
            <person name="Wang H."/>
            <person name="Wang A."/>
            <person name="Jiang F."/>
            <person name="Liu H."/>
            <person name="Zhao H."/>
            <person name="Xu D."/>
            <person name="Zhang Y."/>
        </authorList>
    </citation>
    <scope>NUCLEOTIDE SEQUENCE [LARGE SCALE GENOMIC DNA]</scope>
    <source>
        <strain evidence="2">cv. Niubang</strain>
    </source>
</reference>
<dbReference type="Proteomes" id="UP001055879">
    <property type="component" value="Linkage Group LG06"/>
</dbReference>